<dbReference type="GO" id="GO:0015424">
    <property type="term" value="F:ABC-type amino acid transporter activity"/>
    <property type="evidence" value="ECO:0007669"/>
    <property type="project" value="InterPro"/>
</dbReference>
<dbReference type="SMART" id="SM00382">
    <property type="entry name" value="AAA"/>
    <property type="match status" value="1"/>
</dbReference>
<evidence type="ECO:0000256" key="5">
    <source>
        <dbReference type="ARBA" id="ARBA00022741"/>
    </source>
</evidence>
<accession>A0A0M2UVF3</accession>
<keyword evidence="4" id="KW-1003">Cell membrane</keyword>
<dbReference type="PATRIC" id="fig|380242.3.peg.2929"/>
<dbReference type="SUPFAM" id="SSF52540">
    <property type="entry name" value="P-loop containing nucleoside triphosphate hydrolases"/>
    <property type="match status" value="1"/>
</dbReference>
<evidence type="ECO:0000256" key="4">
    <source>
        <dbReference type="ARBA" id="ARBA00022475"/>
    </source>
</evidence>
<dbReference type="Gene3D" id="3.40.50.300">
    <property type="entry name" value="P-loop containing nucleotide triphosphate hydrolases"/>
    <property type="match status" value="1"/>
</dbReference>
<dbReference type="PANTHER" id="PTHR43166:SF9">
    <property type="entry name" value="GLUTAMATE_ASPARTATE IMPORT ATP-BINDING PROTEIN GLTL"/>
    <property type="match status" value="1"/>
</dbReference>
<keyword evidence="3" id="KW-0813">Transport</keyword>
<dbReference type="Pfam" id="PF00005">
    <property type="entry name" value="ABC_tran"/>
    <property type="match status" value="1"/>
</dbReference>
<evidence type="ECO:0000256" key="8">
    <source>
        <dbReference type="ARBA" id="ARBA00023136"/>
    </source>
</evidence>
<evidence type="ECO:0000256" key="6">
    <source>
        <dbReference type="ARBA" id="ARBA00022840"/>
    </source>
</evidence>
<evidence type="ECO:0000256" key="3">
    <source>
        <dbReference type="ARBA" id="ARBA00022448"/>
    </source>
</evidence>
<dbReference type="PANTHER" id="PTHR43166">
    <property type="entry name" value="AMINO ACID IMPORT ATP-BINDING PROTEIN"/>
    <property type="match status" value="1"/>
</dbReference>
<dbReference type="InterPro" id="IPR017871">
    <property type="entry name" value="ABC_transporter-like_CS"/>
</dbReference>
<feature type="domain" description="ABC transporter" evidence="9">
    <location>
        <begin position="2"/>
        <end position="246"/>
    </location>
</feature>
<dbReference type="GO" id="GO:0016887">
    <property type="term" value="F:ATP hydrolysis activity"/>
    <property type="evidence" value="ECO:0007669"/>
    <property type="project" value="InterPro"/>
</dbReference>
<gene>
    <name evidence="10" type="ORF">BROFUL_02359</name>
</gene>
<dbReference type="PIRSF" id="PIRSF039085">
    <property type="entry name" value="ABC_ATPase_HisP"/>
    <property type="match status" value="1"/>
</dbReference>
<dbReference type="CDD" id="cd03262">
    <property type="entry name" value="ABC_HisP_GlnQ"/>
    <property type="match status" value="1"/>
</dbReference>
<keyword evidence="6 10" id="KW-0067">ATP-binding</keyword>
<organism evidence="10 11">
    <name type="scientific">Candidatus Brocadia fulgida</name>
    <dbReference type="NCBI Taxonomy" id="380242"/>
    <lineage>
        <taxon>Bacteria</taxon>
        <taxon>Pseudomonadati</taxon>
        <taxon>Planctomycetota</taxon>
        <taxon>Candidatus Brocadiia</taxon>
        <taxon>Candidatus Brocadiales</taxon>
        <taxon>Candidatus Brocadiaceae</taxon>
        <taxon>Candidatus Brocadia</taxon>
    </lineage>
</organism>
<dbReference type="EMBL" id="LAQJ01000226">
    <property type="protein sequence ID" value="KKO18966.1"/>
    <property type="molecule type" value="Genomic_DNA"/>
</dbReference>
<evidence type="ECO:0000313" key="10">
    <source>
        <dbReference type="EMBL" id="KKO18966.1"/>
    </source>
</evidence>
<evidence type="ECO:0000259" key="9">
    <source>
        <dbReference type="PROSITE" id="PS50893"/>
    </source>
</evidence>
<dbReference type="GO" id="GO:0005524">
    <property type="term" value="F:ATP binding"/>
    <property type="evidence" value="ECO:0007669"/>
    <property type="project" value="UniProtKB-KW"/>
</dbReference>
<comment type="caution">
    <text evidence="10">The sequence shown here is derived from an EMBL/GenBank/DDBJ whole genome shotgun (WGS) entry which is preliminary data.</text>
</comment>
<dbReference type="AlphaFoldDB" id="A0A0M2UVF3"/>
<dbReference type="FunFam" id="3.40.50.300:FF:000020">
    <property type="entry name" value="Amino acid ABC transporter ATP-binding component"/>
    <property type="match status" value="1"/>
</dbReference>
<dbReference type="InterPro" id="IPR050086">
    <property type="entry name" value="MetN_ABC_transporter-like"/>
</dbReference>
<comment type="subcellular location">
    <subcellularLocation>
        <location evidence="1">Cell membrane</location>
        <topology evidence="1">Peripheral membrane protein</topology>
    </subcellularLocation>
</comment>
<keyword evidence="11" id="KW-1185">Reference proteome</keyword>
<evidence type="ECO:0000313" key="11">
    <source>
        <dbReference type="Proteomes" id="UP000034954"/>
    </source>
</evidence>
<dbReference type="PROSITE" id="PS50893">
    <property type="entry name" value="ABC_TRANSPORTER_2"/>
    <property type="match status" value="1"/>
</dbReference>
<dbReference type="PROSITE" id="PS00211">
    <property type="entry name" value="ABC_TRANSPORTER_1"/>
    <property type="match status" value="1"/>
</dbReference>
<dbReference type="InterPro" id="IPR003439">
    <property type="entry name" value="ABC_transporter-like_ATP-bd"/>
</dbReference>
<keyword evidence="8" id="KW-0472">Membrane</keyword>
<dbReference type="GO" id="GO:0005886">
    <property type="term" value="C:plasma membrane"/>
    <property type="evidence" value="ECO:0007669"/>
    <property type="project" value="UniProtKB-SubCell"/>
</dbReference>
<reference evidence="10 11" key="1">
    <citation type="journal article" date="2013" name="BMC Microbiol.">
        <title>Identification of the type II cytochrome c maturation pathway in anammox bacteria by comparative genomics.</title>
        <authorList>
            <person name="Ferousi C."/>
            <person name="Speth D.R."/>
            <person name="Reimann J."/>
            <person name="Op den Camp H.J."/>
            <person name="Allen J.W."/>
            <person name="Keltjens J.T."/>
            <person name="Jetten M.S."/>
        </authorList>
    </citation>
    <scope>NUCLEOTIDE SEQUENCE [LARGE SCALE GENOMIC DNA]</scope>
    <source>
        <strain evidence="10">RU1</strain>
    </source>
</reference>
<keyword evidence="5" id="KW-0547">Nucleotide-binding</keyword>
<dbReference type="InterPro" id="IPR030679">
    <property type="entry name" value="ABC_ATPase_HisP-typ"/>
</dbReference>
<keyword evidence="7" id="KW-0029">Amino-acid transport</keyword>
<evidence type="ECO:0000256" key="2">
    <source>
        <dbReference type="ARBA" id="ARBA00005417"/>
    </source>
</evidence>
<protein>
    <submittedName>
        <fullName evidence="10">ABC transporter ATP-binding component</fullName>
    </submittedName>
</protein>
<proteinExistence type="inferred from homology"/>
<evidence type="ECO:0000256" key="7">
    <source>
        <dbReference type="ARBA" id="ARBA00022970"/>
    </source>
</evidence>
<sequence length="251" mass="28041">MIEIDNLFKAYDQQFLFKGLHLAMEKGNVVSLIGPSGSGKSTLLRCLNGLELFQRGCIAVDGQRLYGVNEQAYHKEQAALAVKNIRRQVGMVFQQFNLFPHMSVLHNITVAPMHVLGVEQAEAEAQAVSLLRKVHLEKKAQKYPGQLSGGEQQRVAIARALAMKPEAMLFDEPTSSLDPVMIEEVLQVIKDLVVEGMTTIIATHEMGFARDVSTRVIFLDKGEIVEQGSPQEMFFHPQGERTKAFLSRFMK</sequence>
<evidence type="ECO:0000256" key="1">
    <source>
        <dbReference type="ARBA" id="ARBA00004202"/>
    </source>
</evidence>
<comment type="similarity">
    <text evidence="2">Belongs to the ABC transporter superfamily.</text>
</comment>
<dbReference type="InterPro" id="IPR003593">
    <property type="entry name" value="AAA+_ATPase"/>
</dbReference>
<name>A0A0M2UVF3_9BACT</name>
<dbReference type="InterPro" id="IPR027417">
    <property type="entry name" value="P-loop_NTPase"/>
</dbReference>
<dbReference type="Proteomes" id="UP000034954">
    <property type="component" value="Unassembled WGS sequence"/>
</dbReference>